<feature type="domain" description="Methyl-accepting transducer" evidence="4">
    <location>
        <begin position="1"/>
        <end position="131"/>
    </location>
</feature>
<accession>A0ABT7XS39</accession>
<proteinExistence type="inferred from homology"/>
<evidence type="ECO:0000256" key="3">
    <source>
        <dbReference type="PROSITE-ProRule" id="PRU00284"/>
    </source>
</evidence>
<dbReference type="PANTHER" id="PTHR32089:SF112">
    <property type="entry name" value="LYSOZYME-LIKE PROTEIN-RELATED"/>
    <property type="match status" value="1"/>
</dbReference>
<dbReference type="InterPro" id="IPR004090">
    <property type="entry name" value="Chemotax_Me-accpt_rcpt"/>
</dbReference>
<dbReference type="SUPFAM" id="SSF58104">
    <property type="entry name" value="Methyl-accepting chemotaxis protein (MCP) signaling domain"/>
    <property type="match status" value="1"/>
</dbReference>
<evidence type="ECO:0000256" key="2">
    <source>
        <dbReference type="ARBA" id="ARBA00029447"/>
    </source>
</evidence>
<dbReference type="Gene3D" id="1.10.287.950">
    <property type="entry name" value="Methyl-accepting chemotaxis protein"/>
    <property type="match status" value="1"/>
</dbReference>
<dbReference type="SMART" id="SM00283">
    <property type="entry name" value="MA"/>
    <property type="match status" value="1"/>
</dbReference>
<dbReference type="PRINTS" id="PR00260">
    <property type="entry name" value="CHEMTRNSDUCR"/>
</dbReference>
<keyword evidence="1 3" id="KW-0807">Transducer</keyword>
<sequence>MQLISEIAAQTNLLALNAAIEAARAGEMGRGFAVVADEVRKLAERTQGATVDITGKIDLMVRDTNQAIDAMCLSNTQMGAGLGNTQAAQVKLNDIIEYMGKLGAVLAGVSHSAERQHQGFAEFSRDMMAVGAAAHAQSEQTHNIAVATDSLDSLLARLSESVNHFDRAIHEGGQEPARKESRGSFDLTVAA</sequence>
<evidence type="ECO:0000313" key="5">
    <source>
        <dbReference type="EMBL" id="MDN0076603.1"/>
    </source>
</evidence>
<dbReference type="EMBL" id="JAUEDK010000037">
    <property type="protein sequence ID" value="MDN0076603.1"/>
    <property type="molecule type" value="Genomic_DNA"/>
</dbReference>
<evidence type="ECO:0000313" key="6">
    <source>
        <dbReference type="Proteomes" id="UP001168540"/>
    </source>
</evidence>
<dbReference type="InterPro" id="IPR004089">
    <property type="entry name" value="MCPsignal_dom"/>
</dbReference>
<dbReference type="Proteomes" id="UP001168540">
    <property type="component" value="Unassembled WGS sequence"/>
</dbReference>
<dbReference type="PROSITE" id="PS50111">
    <property type="entry name" value="CHEMOTAXIS_TRANSDUC_2"/>
    <property type="match status" value="1"/>
</dbReference>
<reference evidence="5" key="1">
    <citation type="submission" date="2023-06" db="EMBL/GenBank/DDBJ databases">
        <authorList>
            <person name="Zhang S."/>
        </authorList>
    </citation>
    <scope>NUCLEOTIDE SEQUENCE</scope>
    <source>
        <strain evidence="5">SG2303</strain>
    </source>
</reference>
<keyword evidence="6" id="KW-1185">Reference proteome</keyword>
<evidence type="ECO:0000256" key="1">
    <source>
        <dbReference type="ARBA" id="ARBA00023224"/>
    </source>
</evidence>
<dbReference type="Pfam" id="PF00015">
    <property type="entry name" value="MCPsignal"/>
    <property type="match status" value="1"/>
</dbReference>
<evidence type="ECO:0000259" key="4">
    <source>
        <dbReference type="PROSITE" id="PS50111"/>
    </source>
</evidence>
<comment type="caution">
    <text evidence="5">The sequence shown here is derived from an EMBL/GenBank/DDBJ whole genome shotgun (WGS) entry which is preliminary data.</text>
</comment>
<protein>
    <submittedName>
        <fullName evidence="5">Methyl-accepting chemotaxis protein</fullName>
    </submittedName>
</protein>
<gene>
    <name evidence="5" type="ORF">QU481_17185</name>
</gene>
<name>A0ABT7XS39_9NEIS</name>
<organism evidence="5 6">
    <name type="scientific">Crenobacter oryzisoli</name>
    <dbReference type="NCBI Taxonomy" id="3056844"/>
    <lineage>
        <taxon>Bacteria</taxon>
        <taxon>Pseudomonadati</taxon>
        <taxon>Pseudomonadota</taxon>
        <taxon>Betaproteobacteria</taxon>
        <taxon>Neisseriales</taxon>
        <taxon>Neisseriaceae</taxon>
        <taxon>Crenobacter</taxon>
    </lineage>
</organism>
<comment type="similarity">
    <text evidence="2">Belongs to the methyl-accepting chemotaxis (MCP) protein family.</text>
</comment>
<dbReference type="PANTHER" id="PTHR32089">
    <property type="entry name" value="METHYL-ACCEPTING CHEMOTAXIS PROTEIN MCPB"/>
    <property type="match status" value="1"/>
</dbReference>